<keyword evidence="11" id="KW-1185">Reference proteome</keyword>
<evidence type="ECO:0000259" key="9">
    <source>
        <dbReference type="PROSITE" id="PS50929"/>
    </source>
</evidence>
<dbReference type="SUPFAM" id="SSF90123">
    <property type="entry name" value="ABC transporter transmembrane region"/>
    <property type="match status" value="1"/>
</dbReference>
<dbReference type="PANTHER" id="PTHR24221">
    <property type="entry name" value="ATP-BINDING CASSETTE SUB-FAMILY B"/>
    <property type="match status" value="1"/>
</dbReference>
<dbReference type="Pfam" id="PF00664">
    <property type="entry name" value="ABC_membrane"/>
    <property type="match status" value="1"/>
</dbReference>
<accession>A0A1M7YCN7</accession>
<dbReference type="InterPro" id="IPR027417">
    <property type="entry name" value="P-loop_NTPase"/>
</dbReference>
<dbReference type="GO" id="GO:0005524">
    <property type="term" value="F:ATP binding"/>
    <property type="evidence" value="ECO:0007669"/>
    <property type="project" value="UniProtKB-KW"/>
</dbReference>
<feature type="transmembrane region" description="Helical" evidence="7">
    <location>
        <begin position="33"/>
        <end position="52"/>
    </location>
</feature>
<evidence type="ECO:0000256" key="4">
    <source>
        <dbReference type="ARBA" id="ARBA00022840"/>
    </source>
</evidence>
<proteinExistence type="predicted"/>
<dbReference type="GO" id="GO:0016887">
    <property type="term" value="F:ATP hydrolysis activity"/>
    <property type="evidence" value="ECO:0007669"/>
    <property type="project" value="InterPro"/>
</dbReference>
<evidence type="ECO:0000256" key="5">
    <source>
        <dbReference type="ARBA" id="ARBA00022989"/>
    </source>
</evidence>
<dbReference type="SMART" id="SM00382">
    <property type="entry name" value="AAA"/>
    <property type="match status" value="1"/>
</dbReference>
<dbReference type="InterPro" id="IPR039421">
    <property type="entry name" value="Type_1_exporter"/>
</dbReference>
<evidence type="ECO:0000256" key="2">
    <source>
        <dbReference type="ARBA" id="ARBA00022692"/>
    </source>
</evidence>
<feature type="domain" description="ABC transmembrane type-1" evidence="9">
    <location>
        <begin position="37"/>
        <end position="319"/>
    </location>
</feature>
<evidence type="ECO:0000313" key="11">
    <source>
        <dbReference type="Proteomes" id="UP000184603"/>
    </source>
</evidence>
<dbReference type="InterPro" id="IPR011527">
    <property type="entry name" value="ABC1_TM_dom"/>
</dbReference>
<dbReference type="AlphaFoldDB" id="A0A1M7YCN7"/>
<protein>
    <submittedName>
        <fullName evidence="10">ABC-type multidrug transport system, ATPase and permease component</fullName>
    </submittedName>
</protein>
<dbReference type="SUPFAM" id="SSF52540">
    <property type="entry name" value="P-loop containing nucleoside triphosphate hydrolases"/>
    <property type="match status" value="1"/>
</dbReference>
<dbReference type="EMBL" id="FRFE01000018">
    <property type="protein sequence ID" value="SHO50404.1"/>
    <property type="molecule type" value="Genomic_DNA"/>
</dbReference>
<name>A0A1M7YCN7_9BACT</name>
<evidence type="ECO:0000259" key="8">
    <source>
        <dbReference type="PROSITE" id="PS50893"/>
    </source>
</evidence>
<evidence type="ECO:0000256" key="3">
    <source>
        <dbReference type="ARBA" id="ARBA00022741"/>
    </source>
</evidence>
<dbReference type="Proteomes" id="UP000184603">
    <property type="component" value="Unassembled WGS sequence"/>
</dbReference>
<dbReference type="PROSITE" id="PS00211">
    <property type="entry name" value="ABC_TRANSPORTER_1"/>
    <property type="match status" value="1"/>
</dbReference>
<evidence type="ECO:0000256" key="6">
    <source>
        <dbReference type="ARBA" id="ARBA00023136"/>
    </source>
</evidence>
<dbReference type="InterPro" id="IPR017871">
    <property type="entry name" value="ABC_transporter-like_CS"/>
</dbReference>
<gene>
    <name evidence="10" type="ORF">SAMN02745220_03407</name>
</gene>
<feature type="domain" description="ABC transporter" evidence="8">
    <location>
        <begin position="353"/>
        <end position="851"/>
    </location>
</feature>
<dbReference type="PROSITE" id="PS50893">
    <property type="entry name" value="ABC_TRANSPORTER_2"/>
    <property type="match status" value="1"/>
</dbReference>
<dbReference type="GO" id="GO:0140359">
    <property type="term" value="F:ABC-type transporter activity"/>
    <property type="evidence" value="ECO:0007669"/>
    <property type="project" value="InterPro"/>
</dbReference>
<keyword evidence="5 7" id="KW-1133">Transmembrane helix</keyword>
<dbReference type="InterPro" id="IPR003593">
    <property type="entry name" value="AAA+_ATPase"/>
</dbReference>
<evidence type="ECO:0000313" key="10">
    <source>
        <dbReference type="EMBL" id="SHO50404.1"/>
    </source>
</evidence>
<dbReference type="GO" id="GO:0005886">
    <property type="term" value="C:plasma membrane"/>
    <property type="evidence" value="ECO:0007669"/>
    <property type="project" value="UniProtKB-SubCell"/>
</dbReference>
<dbReference type="Pfam" id="PF00005">
    <property type="entry name" value="ABC_tran"/>
    <property type="match status" value="2"/>
</dbReference>
<dbReference type="PANTHER" id="PTHR24221:SF654">
    <property type="entry name" value="ATP-BINDING CASSETTE SUB-FAMILY B MEMBER 6"/>
    <property type="match status" value="1"/>
</dbReference>
<keyword evidence="3" id="KW-0547">Nucleotide-binding</keyword>
<keyword evidence="2 7" id="KW-0812">Transmembrane</keyword>
<organism evidence="10 11">
    <name type="scientific">Desulfopila aestuarii DSM 18488</name>
    <dbReference type="NCBI Taxonomy" id="1121416"/>
    <lineage>
        <taxon>Bacteria</taxon>
        <taxon>Pseudomonadati</taxon>
        <taxon>Thermodesulfobacteriota</taxon>
        <taxon>Desulfobulbia</taxon>
        <taxon>Desulfobulbales</taxon>
        <taxon>Desulfocapsaceae</taxon>
        <taxon>Desulfopila</taxon>
    </lineage>
</organism>
<dbReference type="InterPro" id="IPR036640">
    <property type="entry name" value="ABC1_TM_sf"/>
</dbReference>
<dbReference type="STRING" id="1121416.SAMN02745220_03407"/>
<sequence>MTGMSRQDDKVKTQKASAVTDKSLFYWVINGNVGLQLLMLVLIVVVVAARVVPLEMQKRIINESIALRQFDNLINYSLIYISSVALSSGLKLAINYLQTIVGERAMLAMRRELYRHILTLPLSFFRKTQPGMVVSSLVTELSTAGTFAGMAITAPLTNVLTLLSFAGYLLWLNPMLALATLTIYPVIVFLLPWLQKKTNRANSSRVDLSRELSSQIAESITGIQEVQVHGAYPRENSKFGRIADVLQTVRVRWSFLKFSMKTANNFFVSLGPFVVFLFGGYLIMQGELELGAMVAFLSAQEKLYDPWKELIDYYQVYQDARVRYYRTMDQFSVEPDFDPEEVTDQNDKLNGRIEVKDLLFETSEGVRLLQGVNFLLEPGMHLAVVGFSGSGKSTLVQCIARMHRYTGGSITIDDQELETLTKKEIVANIGYISQNPFVFTGTIRENLIYAEQAMHEIGRPVGKDQLYLEPKLDRLIFALQQAGLFVDVMRFGLESSLKQDDSEMIAKIIRIREKFRENFGRRLASYVEFYQQDHFLYYSTIADNILFGSSVDRQLSIDNLTEHRDFFSFLEYAGLLKTLLELGVEQARQTIDILAGFDDVDMFYSFSPVPAGGLEECKNLLERLKRTGNRLEGLLGPDQVYLLKLALGFIPGVHKTASLTSELEAGILAGRAAWVRWCDEHYPGRFNHYQESEYIYGQTILNNIFFGRIRTSLGHAQEKINQAIIQLLIEEDILEEIAGIGMEFQVGSMGDRLSGGQRQKLAIARVLLKQPRIVIMDEATSALDNKSQARIQRLVETRWKGKRTVISVVHRLDAIRNYDRVAVMKAGKIIEFGGYGQLMEKKGVLYELVSGKR</sequence>
<keyword evidence="4" id="KW-0067">ATP-binding</keyword>
<evidence type="ECO:0000256" key="1">
    <source>
        <dbReference type="ARBA" id="ARBA00004651"/>
    </source>
</evidence>
<dbReference type="Gene3D" id="1.20.1560.10">
    <property type="entry name" value="ABC transporter type 1, transmembrane domain"/>
    <property type="match status" value="1"/>
</dbReference>
<dbReference type="CDD" id="cd07346">
    <property type="entry name" value="ABC_6TM_exporters"/>
    <property type="match status" value="1"/>
</dbReference>
<dbReference type="GO" id="GO:0034040">
    <property type="term" value="F:ATPase-coupled lipid transmembrane transporter activity"/>
    <property type="evidence" value="ECO:0007669"/>
    <property type="project" value="TreeGrafter"/>
</dbReference>
<keyword evidence="6 7" id="KW-0472">Membrane</keyword>
<evidence type="ECO:0000256" key="7">
    <source>
        <dbReference type="SAM" id="Phobius"/>
    </source>
</evidence>
<dbReference type="PROSITE" id="PS50929">
    <property type="entry name" value="ABC_TM1F"/>
    <property type="match status" value="1"/>
</dbReference>
<feature type="transmembrane region" description="Helical" evidence="7">
    <location>
        <begin position="73"/>
        <end position="94"/>
    </location>
</feature>
<dbReference type="InterPro" id="IPR003439">
    <property type="entry name" value="ABC_transporter-like_ATP-bd"/>
</dbReference>
<feature type="transmembrane region" description="Helical" evidence="7">
    <location>
        <begin position="168"/>
        <end position="194"/>
    </location>
</feature>
<feature type="transmembrane region" description="Helical" evidence="7">
    <location>
        <begin position="266"/>
        <end position="284"/>
    </location>
</feature>
<comment type="subcellular location">
    <subcellularLocation>
        <location evidence="1">Cell membrane</location>
        <topology evidence="1">Multi-pass membrane protein</topology>
    </subcellularLocation>
</comment>
<dbReference type="Gene3D" id="3.40.50.300">
    <property type="entry name" value="P-loop containing nucleotide triphosphate hydrolases"/>
    <property type="match status" value="2"/>
</dbReference>
<reference evidence="10 11" key="1">
    <citation type="submission" date="2016-12" db="EMBL/GenBank/DDBJ databases">
        <authorList>
            <person name="Song W.-J."/>
            <person name="Kurnit D.M."/>
        </authorList>
    </citation>
    <scope>NUCLEOTIDE SEQUENCE [LARGE SCALE GENOMIC DNA]</scope>
    <source>
        <strain evidence="10 11">DSM 18488</strain>
    </source>
</reference>